<dbReference type="Pfam" id="PF20171">
    <property type="entry name" value="OpcA_G6PD_C"/>
    <property type="match status" value="1"/>
</dbReference>
<accession>M2YH58</accession>
<evidence type="ECO:0000259" key="2">
    <source>
        <dbReference type="Pfam" id="PF10128"/>
    </source>
</evidence>
<evidence type="ECO:0000313" key="5">
    <source>
        <dbReference type="Proteomes" id="UP000009877"/>
    </source>
</evidence>
<sequence>MIITLENTTTADVDKTLQRLREESGVVTLGRVLTLVIVAEAGHSEKALDAAIEASHEHPCRIIMHVAHSVNDSTRLDAQVRAGGDAGASEVVVLHGYGELAEPSETLVSALLLPDAPIVAWWPHRVPVSPAASSIGRIAHRRITDSTTAEDVVQTLADLAANYRPGDTDISWTRLTMWRVQLSAAYEQAPPSPMVEVVITGAEDSSRVRLLGSWLGSRLDCPVRLEHSERCEHGLDTVRLVREDGEIVLDRPGDTLATLSQPGQHDQTVALPHRTLSACLAEELRRLDPDEVYGDVLRAVVDFETLFQAGQSPAESGFADPAESTDQLWVSGQEADAEAAEQEHLTEKRS</sequence>
<dbReference type="PANTHER" id="PTHR38658">
    <property type="entry name" value="OXPP CYCLE PROTEIN OPCA-RELATED"/>
    <property type="match status" value="1"/>
</dbReference>
<evidence type="ECO:0000313" key="4">
    <source>
        <dbReference type="EMBL" id="EME37840.1"/>
    </source>
</evidence>
<evidence type="ECO:0000259" key="3">
    <source>
        <dbReference type="Pfam" id="PF20171"/>
    </source>
</evidence>
<feature type="domain" description="Glucose-6-phosphate dehydrogenase assembly protein OpcA C-terminal" evidence="3">
    <location>
        <begin position="165"/>
        <end position="297"/>
    </location>
</feature>
<evidence type="ECO:0000256" key="1">
    <source>
        <dbReference type="SAM" id="MobiDB-lite"/>
    </source>
</evidence>
<gene>
    <name evidence="4" type="ORF">C884_00035</name>
</gene>
<organism evidence="4 5">
    <name type="scientific">Kocuria palustris PEL</name>
    <dbReference type="NCBI Taxonomy" id="1236550"/>
    <lineage>
        <taxon>Bacteria</taxon>
        <taxon>Bacillati</taxon>
        <taxon>Actinomycetota</taxon>
        <taxon>Actinomycetes</taxon>
        <taxon>Micrococcales</taxon>
        <taxon>Micrococcaceae</taxon>
        <taxon>Kocuria</taxon>
    </lineage>
</organism>
<dbReference type="InterPro" id="IPR046802">
    <property type="entry name" value="OpcA_G6PD_C"/>
</dbReference>
<proteinExistence type="predicted"/>
<dbReference type="RefSeq" id="WP_006213183.1">
    <property type="nucleotide sequence ID" value="NZ_ANHZ02000001.1"/>
</dbReference>
<dbReference type="EMBL" id="ANHZ02000001">
    <property type="protein sequence ID" value="EME37840.1"/>
    <property type="molecule type" value="Genomic_DNA"/>
</dbReference>
<dbReference type="Proteomes" id="UP000009877">
    <property type="component" value="Unassembled WGS sequence"/>
</dbReference>
<dbReference type="PANTHER" id="PTHR38658:SF1">
    <property type="entry name" value="OXPP CYCLE PROTEIN OPCA-RELATED"/>
    <property type="match status" value="1"/>
</dbReference>
<dbReference type="AlphaFoldDB" id="M2YH58"/>
<dbReference type="InterPro" id="IPR004555">
    <property type="entry name" value="G6PDH_assembly_OpcA"/>
</dbReference>
<feature type="region of interest" description="Disordered" evidence="1">
    <location>
        <begin position="312"/>
        <end position="350"/>
    </location>
</feature>
<dbReference type="STRING" id="71999.KPaMU14_06150"/>
<feature type="compositionally biased region" description="Basic and acidic residues" evidence="1">
    <location>
        <begin position="341"/>
        <end position="350"/>
    </location>
</feature>
<dbReference type="Pfam" id="PF10128">
    <property type="entry name" value="OpcA_G6PD_assem"/>
    <property type="match status" value="1"/>
</dbReference>
<dbReference type="InterPro" id="IPR046801">
    <property type="entry name" value="OpcA_G6PD_N"/>
</dbReference>
<reference evidence="4 5" key="1">
    <citation type="journal article" date="2014" name="Genome Announc.">
        <title>Draft Genome Sequence of Kocuria palustris PEL.</title>
        <authorList>
            <person name="Sharma G."/>
            <person name="Khatri I."/>
            <person name="Subramanian S."/>
        </authorList>
    </citation>
    <scope>NUCLEOTIDE SEQUENCE [LARGE SCALE GENOMIC DNA]</scope>
    <source>
        <strain evidence="4 5">PEL</strain>
    </source>
</reference>
<keyword evidence="5" id="KW-1185">Reference proteome</keyword>
<name>M2YH58_9MICC</name>
<protein>
    <submittedName>
        <fullName evidence="4">OpcA</fullName>
    </submittedName>
</protein>
<feature type="domain" description="Glucose-6-phosphate dehydrogenase assembly protein OpcA N-terminal" evidence="2">
    <location>
        <begin position="52"/>
        <end position="160"/>
    </location>
</feature>
<comment type="caution">
    <text evidence="4">The sequence shown here is derived from an EMBL/GenBank/DDBJ whole genome shotgun (WGS) entry which is preliminary data.</text>
</comment>